<evidence type="ECO:0000256" key="1">
    <source>
        <dbReference type="ARBA" id="ARBA00004123"/>
    </source>
</evidence>
<protein>
    <recommendedName>
        <fullName evidence="7">Mediator of RNA polymerase II transcription subunit 14</fullName>
    </recommendedName>
    <alternativeName>
        <fullName evidence="7">Mediator complex subunit 14</fullName>
    </alternativeName>
</protein>
<gene>
    <name evidence="9" type="ORF">GpartN1_g7148.t1</name>
</gene>
<keyword evidence="10" id="KW-1185">Reference proteome</keyword>
<evidence type="ECO:0000256" key="2">
    <source>
        <dbReference type="ARBA" id="ARBA00007813"/>
    </source>
</evidence>
<comment type="caution">
    <text evidence="9">The sequence shown here is derived from an EMBL/GenBank/DDBJ whole genome shotgun (WGS) entry which is preliminary data.</text>
</comment>
<dbReference type="GO" id="GO:0006357">
    <property type="term" value="P:regulation of transcription by RNA polymerase II"/>
    <property type="evidence" value="ECO:0007669"/>
    <property type="project" value="InterPro"/>
</dbReference>
<dbReference type="Proteomes" id="UP001061958">
    <property type="component" value="Unassembled WGS sequence"/>
</dbReference>
<accession>A0A9C7Q5I7</accession>
<evidence type="ECO:0000256" key="7">
    <source>
        <dbReference type="RuleBase" id="RU365082"/>
    </source>
</evidence>
<proteinExistence type="inferred from homology"/>
<evidence type="ECO:0000259" key="8">
    <source>
        <dbReference type="Pfam" id="PF08638"/>
    </source>
</evidence>
<comment type="subunit">
    <text evidence="7">Component of the Mediator complex.</text>
</comment>
<dbReference type="InterPro" id="IPR055122">
    <property type="entry name" value="Med14_N"/>
</dbReference>
<dbReference type="PANTHER" id="PTHR12809">
    <property type="entry name" value="MEDIATOR COMPLEX SUBUNIT"/>
    <property type="match status" value="1"/>
</dbReference>
<dbReference type="Pfam" id="PF08638">
    <property type="entry name" value="Med14"/>
    <property type="match status" value="1"/>
</dbReference>
<dbReference type="GO" id="GO:0003712">
    <property type="term" value="F:transcription coregulator activity"/>
    <property type="evidence" value="ECO:0007669"/>
    <property type="project" value="UniProtKB-UniRule"/>
</dbReference>
<keyword evidence="4 7" id="KW-0010">Activator</keyword>
<keyword evidence="5 7" id="KW-0804">Transcription</keyword>
<evidence type="ECO:0000256" key="3">
    <source>
        <dbReference type="ARBA" id="ARBA00023015"/>
    </source>
</evidence>
<name>A0A9C7Q5I7_9RHOD</name>
<dbReference type="InterPro" id="IPR013947">
    <property type="entry name" value="Mediator_Med14"/>
</dbReference>
<keyword evidence="6 7" id="KW-0539">Nucleus</keyword>
<evidence type="ECO:0000256" key="5">
    <source>
        <dbReference type="ARBA" id="ARBA00023163"/>
    </source>
</evidence>
<dbReference type="OrthoDB" id="205099at2759"/>
<comment type="subcellular location">
    <subcellularLocation>
        <location evidence="1 7">Nucleus</location>
    </subcellularLocation>
</comment>
<evidence type="ECO:0000256" key="6">
    <source>
        <dbReference type="ARBA" id="ARBA00023242"/>
    </source>
</evidence>
<dbReference type="GO" id="GO:0016592">
    <property type="term" value="C:mediator complex"/>
    <property type="evidence" value="ECO:0007669"/>
    <property type="project" value="UniProtKB-UniRule"/>
</dbReference>
<organism evidence="9 10">
    <name type="scientific">Galdieria partita</name>
    <dbReference type="NCBI Taxonomy" id="83374"/>
    <lineage>
        <taxon>Eukaryota</taxon>
        <taxon>Rhodophyta</taxon>
        <taxon>Bangiophyceae</taxon>
        <taxon>Galdieriales</taxon>
        <taxon>Galdieriaceae</taxon>
        <taxon>Galdieria</taxon>
    </lineage>
</organism>
<reference evidence="9" key="1">
    <citation type="journal article" date="2022" name="Proc. Natl. Acad. Sci. U.S.A.">
        <title>Life cycle and functional genomics of the unicellular red alga Galdieria for elucidating algal and plant evolution and industrial use.</title>
        <authorList>
            <person name="Hirooka S."/>
            <person name="Itabashi T."/>
            <person name="Ichinose T.M."/>
            <person name="Onuma R."/>
            <person name="Fujiwara T."/>
            <person name="Yamashita S."/>
            <person name="Jong L.W."/>
            <person name="Tomita R."/>
            <person name="Iwane A.H."/>
            <person name="Miyagishima S.Y."/>
        </authorList>
    </citation>
    <scope>NUCLEOTIDE SEQUENCE</scope>
    <source>
        <strain evidence="9">NBRC 102759</strain>
    </source>
</reference>
<sequence>MNDQLVPKVPLARLVQYTTRNCYKELQKLVENCLEEESGATKVMLYKFLLSERYRFTRLLVLLKWYCRYGGADEFCEEKISESRSLLALYESSADALWTVHNKLSDACLPLIPVESATEILTTGGYSRLPSIIYRNFVNKDFFLCLEESKASANVIQNNDWLGLVSRTLLQSCLSKKSNLRVFNWKTEQSEQAVEVGNSHGGWSLVLLATSNCDQLVWRLLQVRVYIKSASFGSSPDRYSNQVPQSVLSKEQESYLRGICQKILDQSSISEEESRSSVFQAIVESGRFLEDKVCIPLAMDILRLQTFRLSKNPLFLFKIQKDMDALSLRFWEDPLSISTEIRISSLKDEDMKDDIVSQEIVNYQNGSSFLVVRRWPFCIYMSLIELKQRTESSKDSSLRHLFLNKKGTKILSRTISEPVVDISIQKISVESIVFQLLAFKCRFLLEKLKEDLSSRREDLQFPAKQISLEYEKVQLADREEDVKIAYLLVTIVGNLIIRIQMSLISGKLCCYTYENYAWMKDKRCSTGYTELSPMDYSGVVQFIISHQKCIVRTSTYCQAKAVSLVVKDDNFTPRSLDEKLMNAVWDKYGLSCYADLDTCIALSPIGWFGTSESKHSLRSEGYEFYCDTLTPYNLFFVYQKDFDSTWLITHSLNACLGARWLAIIETRKRQRELETVLEVAPLESSFGEQRFESSIKDECHNGFSYTVEENSMRNIHVVRPLSIPVEKGVFYTSSSGIRRIWFNLAFSFLDEGYDLSWKRLLRRFSHVPWLENQGVRLWHFGGQNLKASLILTYAHGHVCLRRLTGDILIAQQMSKLVRRISAYQSQFMDLIWKNWRELVVVSRPLYQNVPWSSASTVHMKQIPSVFIRVDLRRQHSSRSMVFGNEQVKKGEGRACVDSKVSNKVNSTEAKMQRQRIVSQSIQHEIPFPTIQIFPLTPYTKDVCELMEEVLSWSPNHMDQYLDVLLDHICFIVACILLLGNRCFISWSSLFRFEISLPVTKEKERVIFCSLEVVCEESPKSILLRNLGHYMKSPVVGPAKTNISGNKDKTNGGSSGRIPITVNRASTLWSAIQQIISSSKDELSVTAAKGDQILLRKEDLPIIFERLARFLEQNKSTSNAMRGRS</sequence>
<keyword evidence="3 7" id="KW-0805">Transcription regulation</keyword>
<reference evidence="9" key="2">
    <citation type="submission" date="2022-01" db="EMBL/GenBank/DDBJ databases">
        <authorList>
            <person name="Hirooka S."/>
            <person name="Miyagishima S.Y."/>
        </authorList>
    </citation>
    <scope>NUCLEOTIDE SEQUENCE</scope>
    <source>
        <strain evidence="9">NBRC 102759</strain>
    </source>
</reference>
<evidence type="ECO:0000313" key="10">
    <source>
        <dbReference type="Proteomes" id="UP001061958"/>
    </source>
</evidence>
<evidence type="ECO:0000313" key="9">
    <source>
        <dbReference type="EMBL" id="GJQ15357.1"/>
    </source>
</evidence>
<evidence type="ECO:0000256" key="4">
    <source>
        <dbReference type="ARBA" id="ARBA00023159"/>
    </source>
</evidence>
<feature type="domain" description="Mediator complex subunit MED14 N-terminal" evidence="8">
    <location>
        <begin position="9"/>
        <end position="137"/>
    </location>
</feature>
<dbReference type="EMBL" id="BQMJ01000068">
    <property type="protein sequence ID" value="GJQ15357.1"/>
    <property type="molecule type" value="Genomic_DNA"/>
</dbReference>
<dbReference type="GO" id="GO:0070847">
    <property type="term" value="C:core mediator complex"/>
    <property type="evidence" value="ECO:0007669"/>
    <property type="project" value="TreeGrafter"/>
</dbReference>
<dbReference type="PANTHER" id="PTHR12809:SF2">
    <property type="entry name" value="MEDIATOR OF RNA POLYMERASE II TRANSCRIPTION SUBUNIT 14"/>
    <property type="match status" value="1"/>
</dbReference>
<comment type="similarity">
    <text evidence="2 7">Belongs to the Mediator complex subunit 14 family.</text>
</comment>
<comment type="function">
    <text evidence="7">Component of the Mediator complex, a coactivator involved in the regulated transcription of nearly all RNA polymerase II-dependent genes. Mediator functions as a bridge to convey information from gene-specific regulatory proteins to the basal RNA polymerase II transcription machinery. Mediator is recruited to promoters by direct interactions with regulatory proteins and serves as a scaffold for the assembly of a functional preinitiation complex with RNA polymerase II and the general transcription factors.</text>
</comment>
<dbReference type="AlphaFoldDB" id="A0A9C7Q5I7"/>